<proteinExistence type="inferred from homology"/>
<name>A0A4R1B3K6_9BACT</name>
<dbReference type="InterPro" id="IPR011034">
    <property type="entry name" value="Formyl_transferase-like_C_sf"/>
</dbReference>
<keyword evidence="7" id="KW-1185">Reference proteome</keyword>
<dbReference type="PANTHER" id="PTHR11138">
    <property type="entry name" value="METHIONYL-TRNA FORMYLTRANSFERASE"/>
    <property type="match status" value="1"/>
</dbReference>
<feature type="domain" description="Formyl transferase C-terminal" evidence="5">
    <location>
        <begin position="200"/>
        <end position="284"/>
    </location>
</feature>
<reference evidence="6 7" key="1">
    <citation type="submission" date="2019-03" db="EMBL/GenBank/DDBJ databases">
        <authorList>
            <person name="Kim M.K.M."/>
        </authorList>
    </citation>
    <scope>NUCLEOTIDE SEQUENCE [LARGE SCALE GENOMIC DNA]</scope>
    <source>
        <strain evidence="6 7">17J68-12</strain>
    </source>
</reference>
<dbReference type="GO" id="GO:0005829">
    <property type="term" value="C:cytosol"/>
    <property type="evidence" value="ECO:0007669"/>
    <property type="project" value="TreeGrafter"/>
</dbReference>
<dbReference type="InterPro" id="IPR044135">
    <property type="entry name" value="Met-tRNA-FMT_C"/>
</dbReference>
<dbReference type="AlphaFoldDB" id="A0A4R1B3K6"/>
<dbReference type="EMBL" id="SJZI01000050">
    <property type="protein sequence ID" value="TCJ12644.1"/>
    <property type="molecule type" value="Genomic_DNA"/>
</dbReference>
<evidence type="ECO:0000259" key="5">
    <source>
        <dbReference type="Pfam" id="PF02911"/>
    </source>
</evidence>
<dbReference type="SUPFAM" id="SSF50486">
    <property type="entry name" value="FMT C-terminal domain-like"/>
    <property type="match status" value="1"/>
</dbReference>
<evidence type="ECO:0000256" key="2">
    <source>
        <dbReference type="ARBA" id="ARBA00022679"/>
    </source>
</evidence>
<evidence type="ECO:0000259" key="4">
    <source>
        <dbReference type="Pfam" id="PF00551"/>
    </source>
</evidence>
<dbReference type="Gene3D" id="3.40.50.12230">
    <property type="match status" value="1"/>
</dbReference>
<dbReference type="InterPro" id="IPR036477">
    <property type="entry name" value="Formyl_transf_N_sf"/>
</dbReference>
<evidence type="ECO:0000256" key="3">
    <source>
        <dbReference type="ARBA" id="ARBA00022917"/>
    </source>
</evidence>
<organism evidence="6 7">
    <name type="scientific">Flaviaesturariibacter flavus</name>
    <dbReference type="NCBI Taxonomy" id="2502780"/>
    <lineage>
        <taxon>Bacteria</taxon>
        <taxon>Pseudomonadati</taxon>
        <taxon>Bacteroidota</taxon>
        <taxon>Chitinophagia</taxon>
        <taxon>Chitinophagales</taxon>
        <taxon>Chitinophagaceae</taxon>
        <taxon>Flaviaestuariibacter</taxon>
    </lineage>
</organism>
<dbReference type="SUPFAM" id="SSF53328">
    <property type="entry name" value="Formyltransferase"/>
    <property type="match status" value="1"/>
</dbReference>
<evidence type="ECO:0000313" key="6">
    <source>
        <dbReference type="EMBL" id="TCJ12644.1"/>
    </source>
</evidence>
<sequence>MKIVLLTTSSIALPSLVKIREHGDLHALYTTDPLPQDAPDLQQFAAAHGIPFLAVSKARLEEELLTFTLLHPDHLVLCIGFSWKLPASLLPDANRVYNIHFSLLPRYAGPVPLFWQIRNGDRRGGITIHRMTGRFDAGPVAARQEIALMPGENYGLYSARLSLAAAALVLSLIEAGSSGQWPAETAQDLHHRSYQRRPAQNDLVIDWKQKADAVEALVNACNPIAGGARTYFRGLPLQVLEVSPADGRMKSPAGTIVHADAAQGLFVCCGDGGLLRINIARMPEGTFSGTKLVALGFGRGERFGEAQPAAQPRITTAIHSSL</sequence>
<dbReference type="Pfam" id="PF02911">
    <property type="entry name" value="Formyl_trans_C"/>
    <property type="match status" value="1"/>
</dbReference>
<dbReference type="Pfam" id="PF00551">
    <property type="entry name" value="Formyl_trans_N"/>
    <property type="match status" value="1"/>
</dbReference>
<keyword evidence="2" id="KW-0808">Transferase</keyword>
<dbReference type="Proteomes" id="UP000295334">
    <property type="component" value="Unassembled WGS sequence"/>
</dbReference>
<dbReference type="OrthoDB" id="1092294at2"/>
<comment type="caution">
    <text evidence="6">The sequence shown here is derived from an EMBL/GenBank/DDBJ whole genome shotgun (WGS) entry which is preliminary data.</text>
</comment>
<comment type="similarity">
    <text evidence="1">Belongs to the Fmt family.</text>
</comment>
<feature type="domain" description="Formyl transferase N-terminal" evidence="4">
    <location>
        <begin position="68"/>
        <end position="164"/>
    </location>
</feature>
<dbReference type="InterPro" id="IPR005793">
    <property type="entry name" value="Formyl_trans_C"/>
</dbReference>
<dbReference type="InterPro" id="IPR002376">
    <property type="entry name" value="Formyl_transf_N"/>
</dbReference>
<gene>
    <name evidence="6" type="ORF">EPD60_15370</name>
</gene>
<protein>
    <submittedName>
        <fullName evidence="6">Uncharacterized protein</fullName>
    </submittedName>
</protein>
<evidence type="ECO:0000313" key="7">
    <source>
        <dbReference type="Proteomes" id="UP000295334"/>
    </source>
</evidence>
<dbReference type="RefSeq" id="WP_131450401.1">
    <property type="nucleotide sequence ID" value="NZ_SJZI01000050.1"/>
</dbReference>
<dbReference type="CDD" id="cd08704">
    <property type="entry name" value="Met_tRNA_FMT_C"/>
    <property type="match status" value="1"/>
</dbReference>
<accession>A0A4R1B3K6</accession>
<keyword evidence="3" id="KW-0648">Protein biosynthesis</keyword>
<dbReference type="GO" id="GO:0004479">
    <property type="term" value="F:methionyl-tRNA formyltransferase activity"/>
    <property type="evidence" value="ECO:0007669"/>
    <property type="project" value="TreeGrafter"/>
</dbReference>
<dbReference type="PANTHER" id="PTHR11138:SF5">
    <property type="entry name" value="METHIONYL-TRNA FORMYLTRANSFERASE, MITOCHONDRIAL"/>
    <property type="match status" value="1"/>
</dbReference>
<evidence type="ECO:0000256" key="1">
    <source>
        <dbReference type="ARBA" id="ARBA00010699"/>
    </source>
</evidence>